<sequence length="851" mass="94668">MPATNNLNIFKLLFKYDDVLTIVPLTASWRILCGCPPASSVKNETTTTQSDQSHDLLMQPEPAGLATKKINPLTAAVATENHADLDQLGLPFSVTQSINQAVAEAGGPTFSCPTVLTQSLYLDTRLLLPGMHPPLDALRISPMLHLDAGPGRACLLPRHLNSQERTCIKGQKNCKEKRRLPICAITFVPGHKGNSHMGFTHTTQMHWSVWAHAREKAPTSQVLPGTSMARHGMAWPSPCPMSPSQQQHQEPTQCHPQHWEEPAGRKRHRRASSEQIPRVNNVASLAKAVRPAQIKENPTLAWLPNKPKAVVCGQRPFMFYICFNYTWAHLFWFLDPLLVVLPTACCSPKKLSAPRARKICNYLIQTASDCFALFQVKLGKWGQHTEKKGLPCQPLALWPGTEGKGVRQAEDKSGSLSRQQPALRKQSSWQEMMRGKKPSILLKHDQKKLSTNKQYDRFQKLKFLTHKNIMPTSKGTGFRAAASSLRRDVEAPMQRLLQSALATVTRAQIPHLGAETEKMQVRKSDDNFRHIKHPKQAKIIQLAGNAGLTACQLGHSDKNDFPTVHLEDIASDSKNNLLSLVCGVFPGKRTHQSLYITTILSNNINGFMKSLDSSKTAAFDEKFCLAKSILFFMEVLVGDSADCGFTARLRLDKKDKTLNMNFSESAKQQHVKEEAHTSGAEGRSRCYIKVEECQYKAVVSTSEDTDLETKGKILSLLDVFPRPPQPHTPMALALDGPVLQEPVLPDNTGSNLAILKINKELFLKAVSTATEQQHVSTRLRTCITFHIHFVYPSISAFYPAQISTHPAARVNEKHKLQIKASKEQFSQNTILLIYTSVTGTASMEHPTNLNN</sequence>
<proteinExistence type="predicted"/>
<organism evidence="2 3">
    <name type="scientific">Anas platyrhynchos</name>
    <name type="common">Mallard</name>
    <name type="synonym">Anas boschas</name>
    <dbReference type="NCBI Taxonomy" id="8839"/>
    <lineage>
        <taxon>Eukaryota</taxon>
        <taxon>Metazoa</taxon>
        <taxon>Chordata</taxon>
        <taxon>Craniata</taxon>
        <taxon>Vertebrata</taxon>
        <taxon>Euteleostomi</taxon>
        <taxon>Archelosauria</taxon>
        <taxon>Archosauria</taxon>
        <taxon>Dinosauria</taxon>
        <taxon>Saurischia</taxon>
        <taxon>Theropoda</taxon>
        <taxon>Coelurosauria</taxon>
        <taxon>Aves</taxon>
        <taxon>Neognathae</taxon>
        <taxon>Galloanserae</taxon>
        <taxon>Anseriformes</taxon>
        <taxon>Anatidae</taxon>
        <taxon>Anatinae</taxon>
        <taxon>Anas</taxon>
    </lineage>
</organism>
<feature type="compositionally biased region" description="Basic and acidic residues" evidence="1">
    <location>
        <begin position="404"/>
        <end position="413"/>
    </location>
</feature>
<protein>
    <submittedName>
        <fullName evidence="2">Uncharacterized protein</fullName>
    </submittedName>
</protein>
<gene>
    <name evidence="2" type="ORF">Anapl_04723</name>
</gene>
<feature type="compositionally biased region" description="Polar residues" evidence="1">
    <location>
        <begin position="414"/>
        <end position="430"/>
    </location>
</feature>
<reference evidence="3" key="1">
    <citation type="journal article" date="2013" name="Nat. Genet.">
        <title>The duck genome and transcriptome provide insight into an avian influenza virus reservoir species.</title>
        <authorList>
            <person name="Huang Y."/>
            <person name="Li Y."/>
            <person name="Burt D.W."/>
            <person name="Chen H."/>
            <person name="Zhang Y."/>
            <person name="Qian W."/>
            <person name="Kim H."/>
            <person name="Gan S."/>
            <person name="Zhao Y."/>
            <person name="Li J."/>
            <person name="Yi K."/>
            <person name="Feng H."/>
            <person name="Zhu P."/>
            <person name="Li B."/>
            <person name="Liu Q."/>
            <person name="Fairley S."/>
            <person name="Magor K.E."/>
            <person name="Du Z."/>
            <person name="Hu X."/>
            <person name="Goodman L."/>
            <person name="Tafer H."/>
            <person name="Vignal A."/>
            <person name="Lee T."/>
            <person name="Kim K.W."/>
            <person name="Sheng Z."/>
            <person name="An Y."/>
            <person name="Searle S."/>
            <person name="Herrero J."/>
            <person name="Groenen M.A."/>
            <person name="Crooijmans R.P."/>
            <person name="Faraut T."/>
            <person name="Cai Q."/>
            <person name="Webster R.G."/>
            <person name="Aldridge J.R."/>
            <person name="Warren W.C."/>
            <person name="Bartschat S."/>
            <person name="Kehr S."/>
            <person name="Marz M."/>
            <person name="Stadler P.F."/>
            <person name="Smith J."/>
            <person name="Kraus R.H."/>
            <person name="Zhao Y."/>
            <person name="Ren L."/>
            <person name="Fei J."/>
            <person name="Morisson M."/>
            <person name="Kaiser P."/>
            <person name="Griffin D.K."/>
            <person name="Rao M."/>
            <person name="Pitel F."/>
            <person name="Wang J."/>
            <person name="Li N."/>
        </authorList>
    </citation>
    <scope>NUCLEOTIDE SEQUENCE [LARGE SCALE GENOMIC DNA]</scope>
</reference>
<name>R0K2N9_ANAPL</name>
<dbReference type="EMBL" id="KB742801">
    <property type="protein sequence ID" value="EOB04306.1"/>
    <property type="molecule type" value="Genomic_DNA"/>
</dbReference>
<accession>R0K2N9</accession>
<evidence type="ECO:0000313" key="3">
    <source>
        <dbReference type="Proteomes" id="UP000296049"/>
    </source>
</evidence>
<evidence type="ECO:0000313" key="2">
    <source>
        <dbReference type="EMBL" id="EOB04306.1"/>
    </source>
</evidence>
<dbReference type="AlphaFoldDB" id="R0K2N9"/>
<keyword evidence="3" id="KW-1185">Reference proteome</keyword>
<evidence type="ECO:0000256" key="1">
    <source>
        <dbReference type="SAM" id="MobiDB-lite"/>
    </source>
</evidence>
<feature type="region of interest" description="Disordered" evidence="1">
    <location>
        <begin position="403"/>
        <end position="430"/>
    </location>
</feature>
<feature type="region of interest" description="Disordered" evidence="1">
    <location>
        <begin position="239"/>
        <end position="275"/>
    </location>
</feature>
<dbReference type="Proteomes" id="UP000296049">
    <property type="component" value="Unassembled WGS sequence"/>
</dbReference>